<keyword evidence="3" id="KW-1185">Reference proteome</keyword>
<feature type="region of interest" description="Disordered" evidence="1">
    <location>
        <begin position="52"/>
        <end position="133"/>
    </location>
</feature>
<gene>
    <name evidence="2" type="ORF">NYPRO_LOCUS16826</name>
</gene>
<dbReference type="Proteomes" id="UP000645828">
    <property type="component" value="Unassembled WGS sequence"/>
</dbReference>
<accession>A0A811Z1U4</accession>
<comment type="caution">
    <text evidence="2">The sequence shown here is derived from an EMBL/GenBank/DDBJ whole genome shotgun (WGS) entry which is preliminary data.</text>
</comment>
<reference evidence="2" key="1">
    <citation type="submission" date="2020-12" db="EMBL/GenBank/DDBJ databases">
        <authorList>
            <consortium name="Molecular Ecology Group"/>
        </authorList>
    </citation>
    <scope>NUCLEOTIDE SEQUENCE</scope>
    <source>
        <strain evidence="2">TBG_1078</strain>
    </source>
</reference>
<name>A0A811Z1U4_NYCPR</name>
<organism evidence="2 3">
    <name type="scientific">Nyctereutes procyonoides</name>
    <name type="common">Raccoon dog</name>
    <name type="synonym">Canis procyonoides</name>
    <dbReference type="NCBI Taxonomy" id="34880"/>
    <lineage>
        <taxon>Eukaryota</taxon>
        <taxon>Metazoa</taxon>
        <taxon>Chordata</taxon>
        <taxon>Craniata</taxon>
        <taxon>Vertebrata</taxon>
        <taxon>Euteleostomi</taxon>
        <taxon>Mammalia</taxon>
        <taxon>Eutheria</taxon>
        <taxon>Laurasiatheria</taxon>
        <taxon>Carnivora</taxon>
        <taxon>Caniformia</taxon>
        <taxon>Canidae</taxon>
        <taxon>Nyctereutes</taxon>
    </lineage>
</organism>
<sequence length="133" mass="14298">MGPAIPSVLVCRLHFPTPEGKEFGLETRKAQSPILPPGKEWVPGAQPCVRLSGGVGSSGLRHPRVHPPGTARSALDLWKPPREPGERVGVSLLPQGLKLLEGPWRHRRASPTSPSSPPWNATAHPAPTKPQME</sequence>
<dbReference type="AlphaFoldDB" id="A0A811Z1U4"/>
<evidence type="ECO:0000313" key="2">
    <source>
        <dbReference type="EMBL" id="CAD7684033.1"/>
    </source>
</evidence>
<proteinExistence type="predicted"/>
<protein>
    <submittedName>
        <fullName evidence="2">(raccoon dog) hypothetical protein</fullName>
    </submittedName>
</protein>
<dbReference type="EMBL" id="CAJHUB010000755">
    <property type="protein sequence ID" value="CAD7684033.1"/>
    <property type="molecule type" value="Genomic_DNA"/>
</dbReference>
<evidence type="ECO:0000256" key="1">
    <source>
        <dbReference type="SAM" id="MobiDB-lite"/>
    </source>
</evidence>
<evidence type="ECO:0000313" key="3">
    <source>
        <dbReference type="Proteomes" id="UP000645828"/>
    </source>
</evidence>